<sequence length="56" mass="6311">MQQINGVVALYYATLRRPNSVMDDTGSHHKNAVLNREAFVYSTWPSVLHEPKVAVV</sequence>
<protein>
    <submittedName>
        <fullName evidence="1">Uncharacterized protein</fullName>
    </submittedName>
</protein>
<accession>A0A6J4LS28</accession>
<gene>
    <name evidence="1" type="ORF">AVDCRST_MAG93-6617</name>
</gene>
<proteinExistence type="predicted"/>
<organism evidence="1">
    <name type="scientific">uncultured Chloroflexia bacterium</name>
    <dbReference type="NCBI Taxonomy" id="1672391"/>
    <lineage>
        <taxon>Bacteria</taxon>
        <taxon>Bacillati</taxon>
        <taxon>Chloroflexota</taxon>
        <taxon>Chloroflexia</taxon>
        <taxon>environmental samples</taxon>
    </lineage>
</organism>
<evidence type="ECO:0000313" key="1">
    <source>
        <dbReference type="EMBL" id="CAA9340171.1"/>
    </source>
</evidence>
<dbReference type="EMBL" id="CADCTR010002230">
    <property type="protein sequence ID" value="CAA9340171.1"/>
    <property type="molecule type" value="Genomic_DNA"/>
</dbReference>
<name>A0A6J4LS28_9CHLR</name>
<dbReference type="AlphaFoldDB" id="A0A6J4LS28"/>
<reference evidence="1" key="1">
    <citation type="submission" date="2020-02" db="EMBL/GenBank/DDBJ databases">
        <authorList>
            <person name="Meier V. D."/>
        </authorList>
    </citation>
    <scope>NUCLEOTIDE SEQUENCE</scope>
    <source>
        <strain evidence="1">AVDCRST_MAG93</strain>
    </source>
</reference>